<keyword evidence="3" id="KW-1185">Reference proteome</keyword>
<dbReference type="EMBL" id="LVXZ01000012">
    <property type="protein sequence ID" value="OAP93375.1"/>
    <property type="molecule type" value="Genomic_DNA"/>
</dbReference>
<proteinExistence type="predicted"/>
<keyword evidence="1" id="KW-0732">Signal</keyword>
<feature type="signal peptide" evidence="1">
    <location>
        <begin position="1"/>
        <end position="18"/>
    </location>
</feature>
<feature type="chain" id="PRO_5008099569" description="Transglycosylase SLT domain-containing protein" evidence="1">
    <location>
        <begin position="19"/>
        <end position="169"/>
    </location>
</feature>
<organism evidence="2 3">
    <name type="scientific">Acidithiobacillus ferrooxidans</name>
    <name type="common">Thiobacillus ferrooxidans</name>
    <dbReference type="NCBI Taxonomy" id="920"/>
    <lineage>
        <taxon>Bacteria</taxon>
        <taxon>Pseudomonadati</taxon>
        <taxon>Pseudomonadota</taxon>
        <taxon>Acidithiobacillia</taxon>
        <taxon>Acidithiobacillales</taxon>
        <taxon>Acidithiobacillaceae</taxon>
        <taxon>Acidithiobacillus</taxon>
    </lineage>
</organism>
<evidence type="ECO:0000313" key="2">
    <source>
        <dbReference type="EMBL" id="OAP93375.1"/>
    </source>
</evidence>
<sequence>MRKLILLTAFLWPLSATAHTCILNQQQQQTLQAALHIGNKVGIGKQLAAVAFQESSLGVEPDSPGHFGVGSIGYAAWQIVIHAHPWLQHYFHHHNWATVLVSNTTIALWVSAYYIKYCREHALNWWQAMQMYRYGSPDDSGDYPNHINHRLAQIHHLLMVSDSARQTAY</sequence>
<dbReference type="Proteomes" id="UP000078302">
    <property type="component" value="Unassembled WGS sequence"/>
</dbReference>
<evidence type="ECO:0008006" key="4">
    <source>
        <dbReference type="Google" id="ProtNLM"/>
    </source>
</evidence>
<reference evidence="2 3" key="1">
    <citation type="submission" date="2016-04" db="EMBL/GenBank/DDBJ databases">
        <title>Acidithiobacillus ferrooxidans genome sequencing and assembly.</title>
        <authorList>
            <person name="Zhou Z."/>
        </authorList>
    </citation>
    <scope>NUCLEOTIDE SEQUENCE [LARGE SCALE GENOMIC DNA]</scope>
    <source>
        <strain evidence="2 3">BY0502</strain>
    </source>
</reference>
<dbReference type="RefSeq" id="WP_064217876.1">
    <property type="nucleotide sequence ID" value="NZ_LVXZ01000012.1"/>
</dbReference>
<protein>
    <recommendedName>
        <fullName evidence="4">Transglycosylase SLT domain-containing protein</fullName>
    </recommendedName>
</protein>
<comment type="caution">
    <text evidence="2">The sequence shown here is derived from an EMBL/GenBank/DDBJ whole genome shotgun (WGS) entry which is preliminary data.</text>
</comment>
<gene>
    <name evidence="2" type="ORF">A4H96_01125</name>
</gene>
<accession>A0A179BPZ1</accession>
<dbReference type="OrthoDB" id="6182772at2"/>
<dbReference type="AlphaFoldDB" id="A0A179BPZ1"/>
<evidence type="ECO:0000313" key="3">
    <source>
        <dbReference type="Proteomes" id="UP000078302"/>
    </source>
</evidence>
<name>A0A179BPZ1_ACIFR</name>
<evidence type="ECO:0000256" key="1">
    <source>
        <dbReference type="SAM" id="SignalP"/>
    </source>
</evidence>